<dbReference type="InterPro" id="IPR011179">
    <property type="entry name" value="IPdP_isomerase"/>
</dbReference>
<keyword evidence="5 11" id="KW-0479">Metal-binding</keyword>
<dbReference type="Pfam" id="PF01070">
    <property type="entry name" value="FMN_dh"/>
    <property type="match status" value="1"/>
</dbReference>
<keyword evidence="4 11" id="KW-0288">FMN</keyword>
<evidence type="ECO:0000313" key="13">
    <source>
        <dbReference type="EMBL" id="SEQ89409.1"/>
    </source>
</evidence>
<comment type="subunit">
    <text evidence="10 11">Homooctamer. Dimer of tetramers.</text>
</comment>
<evidence type="ECO:0000256" key="4">
    <source>
        <dbReference type="ARBA" id="ARBA00022643"/>
    </source>
</evidence>
<protein>
    <recommendedName>
        <fullName evidence="11">Isopentenyl-diphosphate delta-isomerase</fullName>
        <shortName evidence="11">IPP isomerase</shortName>
        <ecNumber evidence="11">5.3.3.2</ecNumber>
    </recommendedName>
    <alternativeName>
        <fullName evidence="11">Isopentenyl diphosphate:dimethylallyl diphosphate isomerase</fullName>
    </alternativeName>
    <alternativeName>
        <fullName evidence="11">Isopentenyl pyrophosphate isomerase</fullName>
    </alternativeName>
    <alternativeName>
        <fullName evidence="11">Type 2 isopentenyl diphosphate isomerase</fullName>
        <shortName evidence="11">IDI-2</shortName>
    </alternativeName>
</protein>
<keyword evidence="6 11" id="KW-0460">Magnesium</keyword>
<dbReference type="OrthoDB" id="9795032at2"/>
<comment type="cofactor">
    <cofactor evidence="11">
        <name>NADPH</name>
        <dbReference type="ChEBI" id="CHEBI:57783"/>
    </cofactor>
</comment>
<feature type="binding site" evidence="11">
    <location>
        <position position="125"/>
    </location>
    <ligand>
        <name>FMN</name>
        <dbReference type="ChEBI" id="CHEBI:58210"/>
    </ligand>
</feature>
<evidence type="ECO:0000256" key="2">
    <source>
        <dbReference type="ARBA" id="ARBA00022490"/>
    </source>
</evidence>
<name>A0A1H9JRJ1_9LACT</name>
<dbReference type="GO" id="GO:0010181">
    <property type="term" value="F:FMN binding"/>
    <property type="evidence" value="ECO:0007669"/>
    <property type="project" value="UniProtKB-UniRule"/>
</dbReference>
<dbReference type="GO" id="GO:0070402">
    <property type="term" value="F:NADPH binding"/>
    <property type="evidence" value="ECO:0007669"/>
    <property type="project" value="UniProtKB-UniRule"/>
</dbReference>
<dbReference type="GO" id="GO:0008299">
    <property type="term" value="P:isoprenoid biosynthetic process"/>
    <property type="evidence" value="ECO:0007669"/>
    <property type="project" value="UniProtKB-UniRule"/>
</dbReference>
<sequence>MSEFQQMNRKDEHLLHALNQYQSESHPDFQETRFVHQSFSSVPFEEVSLETKLLDLKLSCPFFINAMTGGSAKTKEVNQRLAILAHETGLALASGSMSIATKDASTIDSFKILRQEAPDNLIFANLGAHHTLENAKRVVDMIEADALQIHINTPQELIMPEGDRDFSNWLQNIEQIVAHLAVPVIVKEVGFGMSRETIQQLHSIGVQVVDVAGNGGTNFATIENARRTRISYHELGDWGQSTIVSLVEANSIPKVNRPEIIASGGVKSPLDMVKCLAMGAKAVGLSGTILQLVHQEDSLPSAIRIVKEWQEQLQTMMCLLDCQNITDLQQTDLVLSANVQNWCHARQIDWKHYANRSKNKLK</sequence>
<evidence type="ECO:0000256" key="10">
    <source>
        <dbReference type="ARBA" id="ARBA00025810"/>
    </source>
</evidence>
<dbReference type="GO" id="GO:0004452">
    <property type="term" value="F:isopentenyl-diphosphate delta-isomerase activity"/>
    <property type="evidence" value="ECO:0007669"/>
    <property type="project" value="UniProtKB-UniRule"/>
</dbReference>
<proteinExistence type="inferred from homology"/>
<dbReference type="EC" id="5.3.3.2" evidence="11"/>
<evidence type="ECO:0000256" key="6">
    <source>
        <dbReference type="ARBA" id="ARBA00022842"/>
    </source>
</evidence>
<comment type="subcellular location">
    <subcellularLocation>
        <location evidence="11">Cytoplasm</location>
    </subcellularLocation>
</comment>
<feature type="binding site" evidence="11">
    <location>
        <begin position="265"/>
        <end position="267"/>
    </location>
    <ligand>
        <name>FMN</name>
        <dbReference type="ChEBI" id="CHEBI:58210"/>
    </ligand>
</feature>
<evidence type="ECO:0000256" key="5">
    <source>
        <dbReference type="ARBA" id="ARBA00022723"/>
    </source>
</evidence>
<comment type="cofactor">
    <cofactor evidence="11">
        <name>Mg(2+)</name>
        <dbReference type="ChEBI" id="CHEBI:18420"/>
    </cofactor>
</comment>
<feature type="binding site" evidence="11">
    <location>
        <position position="96"/>
    </location>
    <ligand>
        <name>FMN</name>
        <dbReference type="ChEBI" id="CHEBI:58210"/>
    </ligand>
</feature>
<dbReference type="SMART" id="SM01240">
    <property type="entry name" value="IMPDH"/>
    <property type="match status" value="1"/>
</dbReference>
<comment type="similarity">
    <text evidence="11">Belongs to the IPP isomerase type 2 family.</text>
</comment>
<organism evidence="13 14">
    <name type="scientific">Granulicatella balaenopterae</name>
    <dbReference type="NCBI Taxonomy" id="137733"/>
    <lineage>
        <taxon>Bacteria</taxon>
        <taxon>Bacillati</taxon>
        <taxon>Bacillota</taxon>
        <taxon>Bacilli</taxon>
        <taxon>Lactobacillales</taxon>
        <taxon>Carnobacteriaceae</taxon>
        <taxon>Granulicatella</taxon>
    </lineage>
</organism>
<gene>
    <name evidence="11" type="primary">fni</name>
    <name evidence="13" type="ORF">SAMN05421767_11010</name>
</gene>
<keyword evidence="7 11" id="KW-0521">NADP</keyword>
<feature type="binding site" evidence="11">
    <location>
        <position position="155"/>
    </location>
    <ligand>
        <name>substrate</name>
    </ligand>
</feature>
<keyword evidence="8 11" id="KW-0414">Isoprene biosynthesis</keyword>
<evidence type="ECO:0000256" key="9">
    <source>
        <dbReference type="ARBA" id="ARBA00023235"/>
    </source>
</evidence>
<feature type="binding site" evidence="11">
    <location>
        <begin position="286"/>
        <end position="287"/>
    </location>
    <ligand>
        <name>FMN</name>
        <dbReference type="ChEBI" id="CHEBI:58210"/>
    </ligand>
</feature>
<dbReference type="CDD" id="cd02811">
    <property type="entry name" value="IDI-2_FMN"/>
    <property type="match status" value="1"/>
</dbReference>
<dbReference type="PANTHER" id="PTHR43665">
    <property type="entry name" value="ISOPENTENYL-DIPHOSPHATE DELTA-ISOMERASE"/>
    <property type="match status" value="1"/>
</dbReference>
<evidence type="ECO:0000256" key="7">
    <source>
        <dbReference type="ARBA" id="ARBA00022857"/>
    </source>
</evidence>
<dbReference type="GO" id="GO:0016491">
    <property type="term" value="F:oxidoreductase activity"/>
    <property type="evidence" value="ECO:0007669"/>
    <property type="project" value="InterPro"/>
</dbReference>
<keyword evidence="9 11" id="KW-0413">Isomerase</keyword>
<dbReference type="InterPro" id="IPR000262">
    <property type="entry name" value="FMN-dep_DH"/>
</dbReference>
<reference evidence="13 14" key="1">
    <citation type="submission" date="2016-10" db="EMBL/GenBank/DDBJ databases">
        <authorList>
            <person name="de Groot N.N."/>
        </authorList>
    </citation>
    <scope>NUCLEOTIDE SEQUENCE [LARGE SCALE GENOMIC DNA]</scope>
    <source>
        <strain evidence="13 14">DSM 15827</strain>
    </source>
</reference>
<dbReference type="EMBL" id="FOGF01000010">
    <property type="protein sequence ID" value="SEQ89409.1"/>
    <property type="molecule type" value="Genomic_DNA"/>
</dbReference>
<feature type="binding site" evidence="11">
    <location>
        <position position="187"/>
    </location>
    <ligand>
        <name>FMN</name>
        <dbReference type="ChEBI" id="CHEBI:58210"/>
    </ligand>
</feature>
<dbReference type="Gene3D" id="3.20.20.70">
    <property type="entry name" value="Aldolase class I"/>
    <property type="match status" value="1"/>
</dbReference>
<dbReference type="HAMAP" id="MF_00354">
    <property type="entry name" value="Idi_2"/>
    <property type="match status" value="1"/>
</dbReference>
<comment type="caution">
    <text evidence="11">Lacks conserved residue(s) required for the propagation of feature annotation.</text>
</comment>
<dbReference type="Proteomes" id="UP000198556">
    <property type="component" value="Unassembled WGS sequence"/>
</dbReference>
<dbReference type="AlphaFoldDB" id="A0A1H9JRJ1"/>
<accession>A0A1H9JRJ1</accession>
<comment type="catalytic activity">
    <reaction evidence="11">
        <text>isopentenyl diphosphate = dimethylallyl diphosphate</text>
        <dbReference type="Rhea" id="RHEA:23284"/>
        <dbReference type="ChEBI" id="CHEBI:57623"/>
        <dbReference type="ChEBI" id="CHEBI:128769"/>
        <dbReference type="EC" id="5.3.3.2"/>
    </reaction>
</comment>
<dbReference type="PIRSF" id="PIRSF003314">
    <property type="entry name" value="IPP_isomerase"/>
    <property type="match status" value="1"/>
</dbReference>
<feature type="domain" description="FMN-dependent dehydrogenase" evidence="12">
    <location>
        <begin position="168"/>
        <end position="332"/>
    </location>
</feature>
<evidence type="ECO:0000313" key="14">
    <source>
        <dbReference type="Proteomes" id="UP000198556"/>
    </source>
</evidence>
<feature type="binding site" evidence="11">
    <location>
        <position position="156"/>
    </location>
    <ligand>
        <name>Mg(2+)</name>
        <dbReference type="ChEBI" id="CHEBI:18420"/>
    </ligand>
</feature>
<keyword evidence="2 11" id="KW-0963">Cytoplasm</keyword>
<keyword evidence="3 11" id="KW-0285">Flavoprotein</keyword>
<dbReference type="NCBIfam" id="TIGR02151">
    <property type="entry name" value="IPP_isom_2"/>
    <property type="match status" value="1"/>
</dbReference>
<evidence type="ECO:0000259" key="12">
    <source>
        <dbReference type="Pfam" id="PF01070"/>
    </source>
</evidence>
<dbReference type="STRING" id="137733.SAMN05421767_11010"/>
<evidence type="ECO:0000256" key="3">
    <source>
        <dbReference type="ARBA" id="ARBA00022630"/>
    </source>
</evidence>
<evidence type="ECO:0000256" key="1">
    <source>
        <dbReference type="ARBA" id="ARBA00001917"/>
    </source>
</evidence>
<dbReference type="GO" id="GO:0000287">
    <property type="term" value="F:magnesium ion binding"/>
    <property type="evidence" value="ECO:0007669"/>
    <property type="project" value="UniProtKB-UniRule"/>
</dbReference>
<evidence type="ECO:0000256" key="8">
    <source>
        <dbReference type="ARBA" id="ARBA00023229"/>
    </source>
</evidence>
<comment type="function">
    <text evidence="11">Involved in the biosynthesis of isoprenoids. Catalyzes the 1,3-allylic rearrangement of the homoallylic substrate isopentenyl (IPP) to its allylic isomer, dimethylallyl diphosphate (DMAPP).</text>
</comment>
<dbReference type="PANTHER" id="PTHR43665:SF1">
    <property type="entry name" value="ISOPENTENYL-DIPHOSPHATE DELTA-ISOMERASE"/>
    <property type="match status" value="1"/>
</dbReference>
<comment type="cofactor">
    <cofactor evidence="1 11">
        <name>FMN</name>
        <dbReference type="ChEBI" id="CHEBI:58210"/>
    </cofactor>
</comment>
<feature type="binding site" evidence="11">
    <location>
        <position position="217"/>
    </location>
    <ligand>
        <name>FMN</name>
        <dbReference type="ChEBI" id="CHEBI:58210"/>
    </ligand>
</feature>
<dbReference type="GO" id="GO:0005737">
    <property type="term" value="C:cytoplasm"/>
    <property type="evidence" value="ECO:0007669"/>
    <property type="project" value="UniProtKB-SubCell"/>
</dbReference>
<feature type="binding site" evidence="11">
    <location>
        <begin position="9"/>
        <end position="10"/>
    </location>
    <ligand>
        <name>substrate</name>
    </ligand>
</feature>
<dbReference type="InterPro" id="IPR013785">
    <property type="entry name" value="Aldolase_TIM"/>
</dbReference>
<evidence type="ECO:0000256" key="11">
    <source>
        <dbReference type="HAMAP-Rule" id="MF_00354"/>
    </source>
</evidence>
<feature type="binding site" evidence="11">
    <location>
        <begin position="66"/>
        <end position="68"/>
    </location>
    <ligand>
        <name>FMN</name>
        <dbReference type="ChEBI" id="CHEBI:58210"/>
    </ligand>
</feature>
<keyword evidence="14" id="KW-1185">Reference proteome</keyword>
<dbReference type="SUPFAM" id="SSF51395">
    <property type="entry name" value="FMN-linked oxidoreductases"/>
    <property type="match status" value="1"/>
</dbReference>